<proteinExistence type="inferred from homology"/>
<evidence type="ECO:0000313" key="11">
    <source>
        <dbReference type="EMBL" id="SNX45905.1"/>
    </source>
</evidence>
<evidence type="ECO:0000256" key="6">
    <source>
        <dbReference type="ARBA" id="ARBA00023002"/>
    </source>
</evidence>
<evidence type="ECO:0000256" key="2">
    <source>
        <dbReference type="ARBA" id="ARBA00004777"/>
    </source>
</evidence>
<dbReference type="SUPFAM" id="SSF51730">
    <property type="entry name" value="FAD-linked oxidoreductase"/>
    <property type="match status" value="1"/>
</dbReference>
<dbReference type="InterPro" id="IPR029041">
    <property type="entry name" value="FAD-linked_oxidoreductase-like"/>
</dbReference>
<evidence type="ECO:0000259" key="10">
    <source>
        <dbReference type="Pfam" id="PF12225"/>
    </source>
</evidence>
<evidence type="ECO:0000256" key="5">
    <source>
        <dbReference type="ARBA" id="ARBA00022827"/>
    </source>
</evidence>
<sequence>MSTLATYFSKRQFCFSIEYIEHGQTQLDFIQDIAGDPTCVAIADRVHADEDRAPIEITQSLISNTSVTQQNVLLHYSGKGRDISDLKQFLQEAAQRQYFDVLMLTGDRLKNHDFGQTQPKQRSRYLESVNSVMYAKQADSRFHLGVAFNPFKYTESEREAQYLKLHKKIKAGADFIVTQLGYDLLQLKQLQLFLTQHAYHIPVMVCVMPLTYARAKSICKQSVAGIVIPPDLLEFLKQEHLRDAKDAEDKVYHRAALHILIAKHLGFAGIHLSACEQPQQIRQLEQAILKFQDLDFSQCWQKYLDLFGLPDMSALRPDLIPPQSIGARQMLKYYSLAYIHDALFNSKVAMVVGRWLFKAKFWQHPVADRTILAVEHGIKSISVGCDRCGQCRLADTLYICPETCPKGLANGPCGGTSLDRCEFGDRECIHSQKYRIAKQAKQLSVLKQNLIATVPIQSRQHSSWVKWFNPAQDRHKQSS</sequence>
<dbReference type="GO" id="GO:0035999">
    <property type="term" value="P:tetrahydrofolate interconversion"/>
    <property type="evidence" value="ECO:0007669"/>
    <property type="project" value="UniProtKB-UniPathway"/>
</dbReference>
<dbReference type="GO" id="GO:0071949">
    <property type="term" value="F:FAD binding"/>
    <property type="evidence" value="ECO:0007669"/>
    <property type="project" value="TreeGrafter"/>
</dbReference>
<dbReference type="InterPro" id="IPR022026">
    <property type="entry name" value="DUF5981"/>
</dbReference>
<keyword evidence="6 9" id="KW-0560">Oxidoreductase</keyword>
<comment type="catalytic activity">
    <reaction evidence="8">
        <text>(6S)-5-methyl-5,6,7,8-tetrahydrofolate + NAD(+) = (6R)-5,10-methylene-5,6,7,8-tetrahydrofolate + NADH + H(+)</text>
        <dbReference type="Rhea" id="RHEA:19821"/>
        <dbReference type="ChEBI" id="CHEBI:15378"/>
        <dbReference type="ChEBI" id="CHEBI:15636"/>
        <dbReference type="ChEBI" id="CHEBI:18608"/>
        <dbReference type="ChEBI" id="CHEBI:57540"/>
        <dbReference type="ChEBI" id="CHEBI:57945"/>
        <dbReference type="EC" id="1.5.1.54"/>
    </reaction>
    <physiologicalReaction direction="right-to-left" evidence="8">
        <dbReference type="Rhea" id="RHEA:19823"/>
    </physiologicalReaction>
</comment>
<dbReference type="OrthoDB" id="9795431at2"/>
<dbReference type="GO" id="GO:0106312">
    <property type="term" value="F:methylenetetrahydrofolate reductase (NADH) activity"/>
    <property type="evidence" value="ECO:0007669"/>
    <property type="project" value="UniProtKB-EC"/>
</dbReference>
<dbReference type="AlphaFoldDB" id="A0A240EDC5"/>
<dbReference type="PANTHER" id="PTHR45754:SF3">
    <property type="entry name" value="METHYLENETETRAHYDROFOLATE REDUCTASE (NADPH)"/>
    <property type="match status" value="1"/>
</dbReference>
<comment type="similarity">
    <text evidence="3 9">Belongs to the methylenetetrahydrofolate reductase family.</text>
</comment>
<evidence type="ECO:0000256" key="9">
    <source>
        <dbReference type="RuleBase" id="RU003862"/>
    </source>
</evidence>
<comment type="cofactor">
    <cofactor evidence="1 9">
        <name>FAD</name>
        <dbReference type="ChEBI" id="CHEBI:57692"/>
    </cofactor>
</comment>
<keyword evidence="5 9" id="KW-0274">FAD</keyword>
<comment type="pathway">
    <text evidence="7">Amino-acid biosynthesis; L-methionine biosynthesis via de novo pathway.</text>
</comment>
<dbReference type="EMBL" id="OANT01000006">
    <property type="protein sequence ID" value="SNX45905.1"/>
    <property type="molecule type" value="Genomic_DNA"/>
</dbReference>
<evidence type="ECO:0000256" key="1">
    <source>
        <dbReference type="ARBA" id="ARBA00001974"/>
    </source>
</evidence>
<dbReference type="RefSeq" id="WP_097079656.1">
    <property type="nucleotide sequence ID" value="NZ_BAABHT010000003.1"/>
</dbReference>
<comment type="pathway">
    <text evidence="2 9">One-carbon metabolism; tetrahydrofolate interconversion.</text>
</comment>
<dbReference type="Pfam" id="PF12225">
    <property type="entry name" value="DUF5981"/>
    <property type="match status" value="1"/>
</dbReference>
<evidence type="ECO:0000256" key="7">
    <source>
        <dbReference type="ARBA" id="ARBA00034478"/>
    </source>
</evidence>
<feature type="domain" description="Methylene-tetrahydrofolate reductase C-terminal-like" evidence="10">
    <location>
        <begin position="366"/>
        <end position="448"/>
    </location>
</feature>
<dbReference type="InterPro" id="IPR003171">
    <property type="entry name" value="Mehydrof_redctse-like"/>
</dbReference>
<gene>
    <name evidence="11" type="ORF">SAMN05421731_106140</name>
</gene>
<keyword evidence="12" id="KW-1185">Reference proteome</keyword>
<reference evidence="12" key="1">
    <citation type="submission" date="2016-09" db="EMBL/GenBank/DDBJ databases">
        <authorList>
            <person name="Varghese N."/>
            <person name="Submissions S."/>
        </authorList>
    </citation>
    <scope>NUCLEOTIDE SEQUENCE [LARGE SCALE GENOMIC DNA]</scope>
    <source>
        <strain evidence="12">ANC 4466</strain>
    </source>
</reference>
<dbReference type="GO" id="GO:0009086">
    <property type="term" value="P:methionine biosynthetic process"/>
    <property type="evidence" value="ECO:0007669"/>
    <property type="project" value="TreeGrafter"/>
</dbReference>
<dbReference type="Pfam" id="PF02219">
    <property type="entry name" value="MTHFR"/>
    <property type="match status" value="1"/>
</dbReference>
<dbReference type="Proteomes" id="UP000219042">
    <property type="component" value="Unassembled WGS sequence"/>
</dbReference>
<accession>A0A240EDC5</accession>
<dbReference type="UniPathway" id="UPA00193"/>
<evidence type="ECO:0000256" key="4">
    <source>
        <dbReference type="ARBA" id="ARBA00022630"/>
    </source>
</evidence>
<name>A0A240EDC5_9GAMM</name>
<keyword evidence="4 9" id="KW-0285">Flavoprotein</keyword>
<dbReference type="GO" id="GO:0005829">
    <property type="term" value="C:cytosol"/>
    <property type="evidence" value="ECO:0007669"/>
    <property type="project" value="TreeGrafter"/>
</dbReference>
<evidence type="ECO:0000313" key="12">
    <source>
        <dbReference type="Proteomes" id="UP000219042"/>
    </source>
</evidence>
<dbReference type="Gene3D" id="3.20.20.220">
    <property type="match status" value="1"/>
</dbReference>
<evidence type="ECO:0000256" key="3">
    <source>
        <dbReference type="ARBA" id="ARBA00006743"/>
    </source>
</evidence>
<protein>
    <recommendedName>
        <fullName evidence="9">Methylenetetrahydrofolate reductase</fullName>
    </recommendedName>
</protein>
<evidence type="ECO:0000256" key="8">
    <source>
        <dbReference type="ARBA" id="ARBA00048628"/>
    </source>
</evidence>
<dbReference type="PANTHER" id="PTHR45754">
    <property type="entry name" value="METHYLENETETRAHYDROFOLATE REDUCTASE"/>
    <property type="match status" value="1"/>
</dbReference>
<organism evidence="11 12">
    <name type="scientific">Acinetobacter puyangensis</name>
    <dbReference type="NCBI Taxonomy" id="1096779"/>
    <lineage>
        <taxon>Bacteria</taxon>
        <taxon>Pseudomonadati</taxon>
        <taxon>Pseudomonadota</taxon>
        <taxon>Gammaproteobacteria</taxon>
        <taxon>Moraxellales</taxon>
        <taxon>Moraxellaceae</taxon>
        <taxon>Acinetobacter</taxon>
    </lineage>
</organism>